<dbReference type="Pfam" id="PF12849">
    <property type="entry name" value="PBP_like_2"/>
    <property type="match status" value="1"/>
</dbReference>
<evidence type="ECO:0000256" key="2">
    <source>
        <dbReference type="ARBA" id="ARBA00008725"/>
    </source>
</evidence>
<dbReference type="GO" id="GO:0043190">
    <property type="term" value="C:ATP-binding cassette (ABC) transporter complex"/>
    <property type="evidence" value="ECO:0007669"/>
    <property type="project" value="InterPro"/>
</dbReference>
<feature type="domain" description="PBP" evidence="9">
    <location>
        <begin position="26"/>
        <end position="310"/>
    </location>
</feature>
<comment type="subunit">
    <text evidence="3 7">The complex is composed of two ATP-binding proteins (PstB), two transmembrane proteins (PstC and PstA) and a solute-binding protein (PstS).</text>
</comment>
<dbReference type="RefSeq" id="WP_013790900.1">
    <property type="nucleotide sequence ID" value="NZ_BSSG01000004.1"/>
</dbReference>
<dbReference type="InterPro" id="IPR005673">
    <property type="entry name" value="ABC_phos-bd_PstS"/>
</dbReference>
<dbReference type="GO" id="GO:0042301">
    <property type="term" value="F:phosphate ion binding"/>
    <property type="evidence" value="ECO:0007669"/>
    <property type="project" value="InterPro"/>
</dbReference>
<dbReference type="AlphaFoldDB" id="A0A1I1UJ27"/>
<dbReference type="GO" id="GO:0035435">
    <property type="term" value="P:phosphate ion transmembrane transport"/>
    <property type="evidence" value="ECO:0007669"/>
    <property type="project" value="InterPro"/>
</dbReference>
<proteinExistence type="inferred from homology"/>
<evidence type="ECO:0000256" key="7">
    <source>
        <dbReference type="PIRNR" id="PIRNR002756"/>
    </source>
</evidence>
<comment type="function">
    <text evidence="1 7">Part of the ABC transporter complex PstSACB involved in phosphate import.</text>
</comment>
<dbReference type="PIRSF" id="PIRSF002756">
    <property type="entry name" value="PstS"/>
    <property type="match status" value="1"/>
</dbReference>
<reference evidence="11" key="1">
    <citation type="submission" date="2016-10" db="EMBL/GenBank/DDBJ databases">
        <authorList>
            <person name="Varghese N."/>
            <person name="Submissions S."/>
        </authorList>
    </citation>
    <scope>NUCLEOTIDE SEQUENCE [LARGE SCALE GENOMIC DNA]</scope>
    <source>
        <strain evidence="11">JCM 2783</strain>
    </source>
</reference>
<evidence type="ECO:0000256" key="5">
    <source>
        <dbReference type="ARBA" id="ARBA00022448"/>
    </source>
</evidence>
<dbReference type="CDD" id="cd13565">
    <property type="entry name" value="PBP2_PstS"/>
    <property type="match status" value="1"/>
</dbReference>
<dbReference type="EMBL" id="FOMO01000003">
    <property type="protein sequence ID" value="SFD70836.1"/>
    <property type="molecule type" value="Genomic_DNA"/>
</dbReference>
<accession>A0A1I1UJ27</accession>
<organism evidence="10 11">
    <name type="scientific">Pseudomonas straminea</name>
    <dbReference type="NCBI Taxonomy" id="47882"/>
    <lineage>
        <taxon>Bacteria</taxon>
        <taxon>Pseudomonadati</taxon>
        <taxon>Pseudomonadota</taxon>
        <taxon>Gammaproteobacteria</taxon>
        <taxon>Pseudomonadales</taxon>
        <taxon>Pseudomonadaceae</taxon>
        <taxon>Phytopseudomonas</taxon>
    </lineage>
</organism>
<evidence type="ECO:0000256" key="4">
    <source>
        <dbReference type="ARBA" id="ARBA00021889"/>
    </source>
</evidence>
<comment type="similarity">
    <text evidence="2 7">Belongs to the PstS family.</text>
</comment>
<name>A0A1I1UJ27_PSEOC</name>
<feature type="chain" id="PRO_5017448624" description="Phosphate-binding protein PstS" evidence="8">
    <location>
        <begin position="25"/>
        <end position="343"/>
    </location>
</feature>
<protein>
    <recommendedName>
        <fullName evidence="4 7">Phosphate-binding protein PstS</fullName>
    </recommendedName>
</protein>
<sequence>MKKLFKSAAIAVTVSLCASSVSFAAENVRLTGSGASFPAPIYLSWFKDFSKNTPGVTVDYQSKGSGAGVQDFLNKTVDFAASDSAMSDADIAKVAEGVQLLPMTAGEIVLAYNLPGNPKGVKLPRDVYSNIFLGKITKWNDPQIAAANPELKLPDLPITVVVRADSSGTTAVFTKHLSAINADFKKELGEGNTVNWPGSDKFIKSPKNDGVTATVRQTPGSIGYIEYGFAKLAKVDFAVLQNKAGQYVVPNAESGAEALAAVKMPENLVAWLPDPDGAKSYPITTYTWMIFRKDNGNPAKAKALRDMVEYSLTEGQKIADSMGYIPLPQSVVDQVRKASANIK</sequence>
<keyword evidence="6 7" id="KW-0592">Phosphate transport</keyword>
<keyword evidence="11" id="KW-1185">Reference proteome</keyword>
<evidence type="ECO:0000259" key="9">
    <source>
        <dbReference type="Pfam" id="PF12849"/>
    </source>
</evidence>
<dbReference type="Gene3D" id="3.40.190.10">
    <property type="entry name" value="Periplasmic binding protein-like II"/>
    <property type="match status" value="2"/>
</dbReference>
<dbReference type="SUPFAM" id="SSF53850">
    <property type="entry name" value="Periplasmic binding protein-like II"/>
    <property type="match status" value="1"/>
</dbReference>
<evidence type="ECO:0000313" key="10">
    <source>
        <dbReference type="EMBL" id="SFD70836.1"/>
    </source>
</evidence>
<dbReference type="PANTHER" id="PTHR42996">
    <property type="entry name" value="PHOSPHATE-BINDING PROTEIN PSTS"/>
    <property type="match status" value="1"/>
</dbReference>
<evidence type="ECO:0000313" key="11">
    <source>
        <dbReference type="Proteomes" id="UP000243950"/>
    </source>
</evidence>
<dbReference type="InterPro" id="IPR050962">
    <property type="entry name" value="Phosphate-bind_PstS"/>
</dbReference>
<dbReference type="NCBIfam" id="TIGR00975">
    <property type="entry name" value="3a0107s03"/>
    <property type="match status" value="1"/>
</dbReference>
<dbReference type="PANTHER" id="PTHR42996:SF1">
    <property type="entry name" value="PHOSPHATE-BINDING PROTEIN PSTS"/>
    <property type="match status" value="1"/>
</dbReference>
<gene>
    <name evidence="10" type="ORF">SAMN05216372_103390</name>
</gene>
<keyword evidence="5 7" id="KW-0813">Transport</keyword>
<evidence type="ECO:0000256" key="3">
    <source>
        <dbReference type="ARBA" id="ARBA00011529"/>
    </source>
</evidence>
<evidence type="ECO:0000256" key="6">
    <source>
        <dbReference type="ARBA" id="ARBA00022592"/>
    </source>
</evidence>
<dbReference type="InterPro" id="IPR024370">
    <property type="entry name" value="PBP_domain"/>
</dbReference>
<keyword evidence="8" id="KW-0732">Signal</keyword>
<evidence type="ECO:0000256" key="1">
    <source>
        <dbReference type="ARBA" id="ARBA00002841"/>
    </source>
</evidence>
<evidence type="ECO:0000256" key="8">
    <source>
        <dbReference type="SAM" id="SignalP"/>
    </source>
</evidence>
<dbReference type="Proteomes" id="UP000243950">
    <property type="component" value="Unassembled WGS sequence"/>
</dbReference>
<feature type="signal peptide" evidence="8">
    <location>
        <begin position="1"/>
        <end position="24"/>
    </location>
</feature>